<reference evidence="2 3" key="1">
    <citation type="journal article" date="2019" name="Int. J. Syst. Evol. Microbiol.">
        <title>The Global Catalogue of Microorganisms (GCM) 10K type strain sequencing project: providing services to taxonomists for standard genome sequencing and annotation.</title>
        <authorList>
            <consortium name="The Broad Institute Genomics Platform"/>
            <consortium name="The Broad Institute Genome Sequencing Center for Infectious Disease"/>
            <person name="Wu L."/>
            <person name="Ma J."/>
        </authorList>
    </citation>
    <scope>NUCLEOTIDE SEQUENCE [LARGE SCALE GENOMIC DNA]</scope>
    <source>
        <strain evidence="2 3">JCM 16009</strain>
    </source>
</reference>
<name>A0ABN2NIV1_9PSEU</name>
<evidence type="ECO:0000313" key="3">
    <source>
        <dbReference type="Proteomes" id="UP001500449"/>
    </source>
</evidence>
<comment type="caution">
    <text evidence="2">The sequence shown here is derived from an EMBL/GenBank/DDBJ whole genome shotgun (WGS) entry which is preliminary data.</text>
</comment>
<evidence type="ECO:0000259" key="1">
    <source>
        <dbReference type="Pfam" id="PF01814"/>
    </source>
</evidence>
<evidence type="ECO:0000313" key="2">
    <source>
        <dbReference type="EMBL" id="GAA1871265.1"/>
    </source>
</evidence>
<dbReference type="InterPro" id="IPR012312">
    <property type="entry name" value="Hemerythrin-like"/>
</dbReference>
<dbReference type="Pfam" id="PF01814">
    <property type="entry name" value="Hemerythrin"/>
    <property type="match status" value="1"/>
</dbReference>
<dbReference type="RefSeq" id="WP_344424655.1">
    <property type="nucleotide sequence ID" value="NZ_BAAAQK010000025.1"/>
</dbReference>
<dbReference type="PANTHER" id="PTHR39966">
    <property type="entry name" value="BLL2471 PROTEIN-RELATED"/>
    <property type="match status" value="1"/>
</dbReference>
<feature type="domain" description="Hemerythrin-like" evidence="1">
    <location>
        <begin position="13"/>
        <end position="145"/>
    </location>
</feature>
<proteinExistence type="predicted"/>
<organism evidence="2 3">
    <name type="scientific">Pseudonocardia ailaonensis</name>
    <dbReference type="NCBI Taxonomy" id="367279"/>
    <lineage>
        <taxon>Bacteria</taxon>
        <taxon>Bacillati</taxon>
        <taxon>Actinomycetota</taxon>
        <taxon>Actinomycetes</taxon>
        <taxon>Pseudonocardiales</taxon>
        <taxon>Pseudonocardiaceae</taxon>
        <taxon>Pseudonocardia</taxon>
    </lineage>
</organism>
<dbReference type="PANTHER" id="PTHR39966:SF1">
    <property type="entry name" value="HEMERYTHRIN-LIKE DOMAIN-CONTAINING PROTEIN"/>
    <property type="match status" value="1"/>
</dbReference>
<gene>
    <name evidence="2" type="ORF">GCM10009836_60030</name>
</gene>
<dbReference type="EMBL" id="BAAAQK010000025">
    <property type="protein sequence ID" value="GAA1871265.1"/>
    <property type="molecule type" value="Genomic_DNA"/>
</dbReference>
<dbReference type="Gene3D" id="1.20.120.520">
    <property type="entry name" value="nmb1532 protein domain like"/>
    <property type="match status" value="1"/>
</dbReference>
<protein>
    <recommendedName>
        <fullName evidence="1">Hemerythrin-like domain-containing protein</fullName>
    </recommendedName>
</protein>
<sequence length="216" mass="24368">MTASTATPNLLGMRFAHRMMLRDLHRLTEVAQKIAGGDACDARRAAAIATWVRHLCHEIHHHHTVEDELTWPLIERSAGSEVDLAVLSEDHAALDPLLDEIRWAVDAVEARPGIATAERLAAALARVRDELDEHIAEEERALFPVIERYVAVKDWEAMEKEIRKGGAPLTFVLPRFEGVVRPEERDEVRRLAGPVMGLLMALVRPAYRRREKLVFA</sequence>
<dbReference type="Proteomes" id="UP001500449">
    <property type="component" value="Unassembled WGS sequence"/>
</dbReference>
<accession>A0ABN2NIV1</accession>
<keyword evidence="3" id="KW-1185">Reference proteome</keyword>